<keyword evidence="7" id="KW-1185">Reference proteome</keyword>
<organism evidence="6 7">
    <name type="scientific">Eschrichtius robustus</name>
    <name type="common">California gray whale</name>
    <name type="synonym">Eschrichtius gibbosus</name>
    <dbReference type="NCBI Taxonomy" id="9764"/>
    <lineage>
        <taxon>Eukaryota</taxon>
        <taxon>Metazoa</taxon>
        <taxon>Chordata</taxon>
        <taxon>Craniata</taxon>
        <taxon>Vertebrata</taxon>
        <taxon>Euteleostomi</taxon>
        <taxon>Mammalia</taxon>
        <taxon>Eutheria</taxon>
        <taxon>Laurasiatheria</taxon>
        <taxon>Artiodactyla</taxon>
        <taxon>Whippomorpha</taxon>
        <taxon>Cetacea</taxon>
        <taxon>Mysticeti</taxon>
        <taxon>Eschrichtiidae</taxon>
        <taxon>Eschrichtius</taxon>
    </lineage>
</organism>
<dbReference type="SUPFAM" id="SSF54211">
    <property type="entry name" value="Ribosomal protein S5 domain 2-like"/>
    <property type="match status" value="1"/>
</dbReference>
<evidence type="ECO:0000256" key="5">
    <source>
        <dbReference type="SAM" id="MobiDB-lite"/>
    </source>
</evidence>
<evidence type="ECO:0000256" key="3">
    <source>
        <dbReference type="ARBA" id="ARBA00022768"/>
    </source>
</evidence>
<dbReference type="EMBL" id="JAIQCJ010001016">
    <property type="protein sequence ID" value="KAJ8793259.1"/>
    <property type="molecule type" value="Genomic_DNA"/>
</dbReference>
<dbReference type="PANTHER" id="PTHR42908">
    <property type="entry name" value="TRANSLATION ELONGATION FACTOR-RELATED"/>
    <property type="match status" value="1"/>
</dbReference>
<dbReference type="InterPro" id="IPR020568">
    <property type="entry name" value="Ribosomal_Su5_D2-typ_SF"/>
</dbReference>
<dbReference type="GO" id="GO:0005829">
    <property type="term" value="C:cytosol"/>
    <property type="evidence" value="ECO:0007669"/>
    <property type="project" value="TreeGrafter"/>
</dbReference>
<evidence type="ECO:0000256" key="4">
    <source>
        <dbReference type="ARBA" id="ARBA00024731"/>
    </source>
</evidence>
<feature type="region of interest" description="Disordered" evidence="5">
    <location>
        <begin position="219"/>
        <end position="252"/>
    </location>
</feature>
<dbReference type="InterPro" id="IPR014721">
    <property type="entry name" value="Ribsml_uS5_D2-typ_fold_subgr"/>
</dbReference>
<keyword evidence="3" id="KW-0648">Protein biosynthesis</keyword>
<comment type="function">
    <text evidence="4">Catalyzes the GTP-dependent ribosomal translocation step during translation elongation. During this step, the ribosome changes from the pre-translocational (PRE) to the post-translocational (POST) state as the newly formed A-site-bound peptidyl-tRNA and P-site-bound deacylated tRNA move to the P and E sites, respectively. Catalyzes the coordinated movement of the two tRNA molecules, the mRNA and conformational changes in the ribosome.</text>
</comment>
<dbReference type="Gene3D" id="3.30.230.10">
    <property type="match status" value="1"/>
</dbReference>
<dbReference type="GO" id="GO:0003924">
    <property type="term" value="F:GTPase activity"/>
    <property type="evidence" value="ECO:0007669"/>
    <property type="project" value="TreeGrafter"/>
</dbReference>
<sequence length="252" mass="28710">MITTIRAPNFTPQRKENLYLKPIQRIILTMGRYVERNEDMPWRNIMGLLGIDQFPVNTGTITTSEYAHNMQKYDPVVLCRETLSEDLNVLCLSGSPKKHNGLYITVWPFPDGLAKDTEQDEVYTCQELKQQTCYLAEEHKWDAAEPRKKRCFGPHGTCPQVLTDTTKAVQYLNEIKNGMRSFQGTTKQEASVRSPAQADSRAFRRCVFDQWQILLRDPFGRTGNPSQVGAETDEQRGLAEGIPVPADLLDKL</sequence>
<comment type="caution">
    <text evidence="6">The sequence shown here is derived from an EMBL/GenBank/DDBJ whole genome shotgun (WGS) entry which is preliminary data.</text>
</comment>
<proteinExistence type="predicted"/>
<name>A0AB34HP71_ESCRO</name>
<dbReference type="GO" id="GO:0043022">
    <property type="term" value="F:ribosome binding"/>
    <property type="evidence" value="ECO:0007669"/>
    <property type="project" value="TreeGrafter"/>
</dbReference>
<reference evidence="6 7" key="1">
    <citation type="submission" date="2022-11" db="EMBL/GenBank/DDBJ databases">
        <title>Whole genome sequence of Eschrichtius robustus ER-17-0199.</title>
        <authorList>
            <person name="Bruniche-Olsen A."/>
            <person name="Black A.N."/>
            <person name="Fields C.J."/>
            <person name="Walden K."/>
            <person name="Dewoody J.A."/>
        </authorList>
    </citation>
    <scope>NUCLEOTIDE SEQUENCE [LARGE SCALE GENOMIC DNA]</scope>
    <source>
        <strain evidence="6">ER-17-0199</strain>
        <tissue evidence="6">Blubber</tissue>
    </source>
</reference>
<evidence type="ECO:0000256" key="2">
    <source>
        <dbReference type="ARBA" id="ARBA00022490"/>
    </source>
</evidence>
<dbReference type="Gene3D" id="2.40.30.10">
    <property type="entry name" value="Translation factors"/>
    <property type="match status" value="1"/>
</dbReference>
<dbReference type="InterPro" id="IPR009000">
    <property type="entry name" value="Transl_B-barrel_sf"/>
</dbReference>
<keyword evidence="2" id="KW-0963">Cytoplasm</keyword>
<protein>
    <recommendedName>
        <fullName evidence="1">Elongation factor 2</fullName>
    </recommendedName>
</protein>
<dbReference type="PANTHER" id="PTHR42908:SF35">
    <property type="entry name" value="ELONGATION FACTOR 2"/>
    <property type="match status" value="1"/>
</dbReference>
<keyword evidence="3" id="KW-0251">Elongation factor</keyword>
<gene>
    <name evidence="6" type="ORF">J1605_000254</name>
</gene>
<dbReference type="GO" id="GO:0003746">
    <property type="term" value="F:translation elongation factor activity"/>
    <property type="evidence" value="ECO:0007669"/>
    <property type="project" value="UniProtKB-KW"/>
</dbReference>
<accession>A0AB34HP71</accession>
<dbReference type="GO" id="GO:1990904">
    <property type="term" value="C:ribonucleoprotein complex"/>
    <property type="evidence" value="ECO:0007669"/>
    <property type="project" value="TreeGrafter"/>
</dbReference>
<dbReference type="Proteomes" id="UP001159641">
    <property type="component" value="Unassembled WGS sequence"/>
</dbReference>
<dbReference type="SUPFAM" id="SSF50447">
    <property type="entry name" value="Translation proteins"/>
    <property type="match status" value="1"/>
</dbReference>
<dbReference type="AlphaFoldDB" id="A0AB34HP71"/>
<evidence type="ECO:0000313" key="7">
    <source>
        <dbReference type="Proteomes" id="UP001159641"/>
    </source>
</evidence>
<evidence type="ECO:0000313" key="6">
    <source>
        <dbReference type="EMBL" id="KAJ8793259.1"/>
    </source>
</evidence>
<evidence type="ECO:0000256" key="1">
    <source>
        <dbReference type="ARBA" id="ARBA00017891"/>
    </source>
</evidence>